<evidence type="ECO:0000313" key="3">
    <source>
        <dbReference type="Proteomes" id="UP000289152"/>
    </source>
</evidence>
<dbReference type="AlphaFoldDB" id="A0A4Q1BRV9"/>
<comment type="caution">
    <text evidence="2">The sequence shown here is derived from an EMBL/GenBank/DDBJ whole genome shotgun (WGS) entry which is preliminary data.</text>
</comment>
<name>A0A4Q1BRV9_TREME</name>
<reference evidence="2 3" key="1">
    <citation type="submission" date="2016-06" db="EMBL/GenBank/DDBJ databases">
        <title>Evolution of pathogenesis and genome organization in the Tremellales.</title>
        <authorList>
            <person name="Cuomo C."/>
            <person name="Litvintseva A."/>
            <person name="Heitman J."/>
            <person name="Chen Y."/>
            <person name="Sun S."/>
            <person name="Springer D."/>
            <person name="Dromer F."/>
            <person name="Young S."/>
            <person name="Zeng Q."/>
            <person name="Chapman S."/>
            <person name="Gujja S."/>
            <person name="Saif S."/>
            <person name="Birren B."/>
        </authorList>
    </citation>
    <scope>NUCLEOTIDE SEQUENCE [LARGE SCALE GENOMIC DNA]</scope>
    <source>
        <strain evidence="2 3">ATCC 28783</strain>
    </source>
</reference>
<organism evidence="2 3">
    <name type="scientific">Tremella mesenterica</name>
    <name type="common">Jelly fungus</name>
    <dbReference type="NCBI Taxonomy" id="5217"/>
    <lineage>
        <taxon>Eukaryota</taxon>
        <taxon>Fungi</taxon>
        <taxon>Dikarya</taxon>
        <taxon>Basidiomycota</taxon>
        <taxon>Agaricomycotina</taxon>
        <taxon>Tremellomycetes</taxon>
        <taxon>Tremellales</taxon>
        <taxon>Tremellaceae</taxon>
        <taxon>Tremella</taxon>
    </lineage>
</organism>
<protein>
    <submittedName>
        <fullName evidence="2">Uncharacterized protein</fullName>
    </submittedName>
</protein>
<proteinExistence type="predicted"/>
<dbReference type="VEuPathDB" id="FungiDB:TREMEDRAFT_59561"/>
<dbReference type="Proteomes" id="UP000289152">
    <property type="component" value="Unassembled WGS sequence"/>
</dbReference>
<accession>A0A4Q1BRV9</accession>
<dbReference type="InParanoid" id="A0A4Q1BRV9"/>
<gene>
    <name evidence="2" type="ORF">M231_01975</name>
</gene>
<feature type="signal peptide" evidence="1">
    <location>
        <begin position="1"/>
        <end position="24"/>
    </location>
</feature>
<evidence type="ECO:0000256" key="1">
    <source>
        <dbReference type="SAM" id="SignalP"/>
    </source>
</evidence>
<sequence>MRPTTVSLASVLTGFLAASGVGNARPAEFNTSLSLQDDFIEPTPTTFSPTLFNVSFTEEHASHVSSDTMKALITPFLQKKHDYDDNCPYGPTATTYTTSTYPGYITIVSGGYNPGQPLDLGTLQTETSSKMETNGCDVTSTKVISYVYYATPSISWVSAETTVVEYSTLTSSTLNPTPYVTTVTPAPCVETITPTAGQIITQTVTQTVPPAGAATIVSKNEGIQRGVDSLFGFLAPAVAIGLLR</sequence>
<feature type="chain" id="PRO_5020778010" evidence="1">
    <location>
        <begin position="25"/>
        <end position="244"/>
    </location>
</feature>
<keyword evidence="1" id="KW-0732">Signal</keyword>
<evidence type="ECO:0000313" key="2">
    <source>
        <dbReference type="EMBL" id="RXK40723.1"/>
    </source>
</evidence>
<dbReference type="EMBL" id="SDIL01000015">
    <property type="protein sequence ID" value="RXK40723.1"/>
    <property type="molecule type" value="Genomic_DNA"/>
</dbReference>
<keyword evidence="3" id="KW-1185">Reference proteome</keyword>